<comment type="similarity">
    <text evidence="1">Belongs to the IFRD family.</text>
</comment>
<evidence type="ECO:0000313" key="4">
    <source>
        <dbReference type="EMBL" id="TKA76984.1"/>
    </source>
</evidence>
<sequence length="464" mass="51404">MHDLRRQALESGKTVSRKARSKPSSAVSSRGNSAPNSRAASRNPSRNVSDDEEGNLSDGTAWSQCLYVFETLRLTHHGSTNSIDDMIMSEDADAPPDAWRMELSDRMEQIIDRKRSSVQGREESLSAYTHIITAQFAQPEIHSKLGELVPALLKSVKGGASEKETVVALKALAVTLITDPSDTIYDAVYQSLKQTISDSESTLAKIAAIHTLGTATFYGGASEEETQDVMDYLLEIIESDGNSVDAADNGEVVTAALEEWGFLATQLEDMEDSTEPAMDAFVEQLESSDPSVQIAAGENIALLYEKSHTELEDDEDAPPNDSDSDSDASSASDPNAPVMVKRYTVYRREDQLKHTLESLANLSTRRLSKKDKKSLHTNFADILNSVANPTRGPRYQNAVNQETGKRYGSRMTVRIHKAGEMRIDRWWKLHRLKALRRVLQGGFVNHYEHNEVVFDSLPIMIARK</sequence>
<evidence type="ECO:0000256" key="1">
    <source>
        <dbReference type="ARBA" id="ARBA00008828"/>
    </source>
</evidence>
<name>A0A4U0XIL3_9PEZI</name>
<dbReference type="STRING" id="331657.A0A4U0XIL3"/>
<feature type="domain" description="Interferon-related developmental regulator N-terminal" evidence="3">
    <location>
        <begin position="84"/>
        <end position="386"/>
    </location>
</feature>
<comment type="caution">
    <text evidence="4">The sequence shown here is derived from an EMBL/GenBank/DDBJ whole genome shotgun (WGS) entry which is preliminary data.</text>
</comment>
<dbReference type="InterPro" id="IPR007701">
    <property type="entry name" value="Interferon-rel_develop_reg_N"/>
</dbReference>
<gene>
    <name evidence="4" type="ORF">B0A49_03466</name>
</gene>
<dbReference type="SUPFAM" id="SSF48371">
    <property type="entry name" value="ARM repeat"/>
    <property type="match status" value="1"/>
</dbReference>
<evidence type="ECO:0000313" key="5">
    <source>
        <dbReference type="Proteomes" id="UP000308768"/>
    </source>
</evidence>
<dbReference type="InterPro" id="IPR011989">
    <property type="entry name" value="ARM-like"/>
</dbReference>
<dbReference type="InterPro" id="IPR016024">
    <property type="entry name" value="ARM-type_fold"/>
</dbReference>
<dbReference type="PANTHER" id="PTHR12354">
    <property type="entry name" value="INTERFERON-RELATED DEVELOPMENTAL REGULATOR"/>
    <property type="match status" value="1"/>
</dbReference>
<dbReference type="Proteomes" id="UP000308768">
    <property type="component" value="Unassembled WGS sequence"/>
</dbReference>
<reference evidence="4 5" key="1">
    <citation type="submission" date="2017-03" db="EMBL/GenBank/DDBJ databases">
        <title>Genomes of endolithic fungi from Antarctica.</title>
        <authorList>
            <person name="Coleine C."/>
            <person name="Masonjones S."/>
            <person name="Stajich J.E."/>
        </authorList>
    </citation>
    <scope>NUCLEOTIDE SEQUENCE [LARGE SCALE GENOMIC DNA]</scope>
    <source>
        <strain evidence="4 5">CCFEE 5187</strain>
    </source>
</reference>
<dbReference type="AlphaFoldDB" id="A0A4U0XIL3"/>
<dbReference type="Pfam" id="PF05004">
    <property type="entry name" value="IFRD"/>
    <property type="match status" value="1"/>
</dbReference>
<dbReference type="EMBL" id="NAJN01000210">
    <property type="protein sequence ID" value="TKA76984.1"/>
    <property type="molecule type" value="Genomic_DNA"/>
</dbReference>
<dbReference type="Gene3D" id="1.25.10.10">
    <property type="entry name" value="Leucine-rich Repeat Variant"/>
    <property type="match status" value="1"/>
</dbReference>
<accession>A0A4U0XIL3</accession>
<dbReference type="PANTHER" id="PTHR12354:SF1">
    <property type="entry name" value="INTERFERON-RELATED DEVELOPMENTAL REGULATOR 1"/>
    <property type="match status" value="1"/>
</dbReference>
<feature type="region of interest" description="Disordered" evidence="2">
    <location>
        <begin position="1"/>
        <end position="56"/>
    </location>
</feature>
<dbReference type="InterPro" id="IPR039777">
    <property type="entry name" value="IFRD"/>
</dbReference>
<feature type="compositionally biased region" description="Low complexity" evidence="2">
    <location>
        <begin position="327"/>
        <end position="337"/>
    </location>
</feature>
<feature type="compositionally biased region" description="Polar residues" evidence="2">
    <location>
        <begin position="22"/>
        <end position="47"/>
    </location>
</feature>
<feature type="region of interest" description="Disordered" evidence="2">
    <location>
        <begin position="310"/>
        <end position="339"/>
    </location>
</feature>
<protein>
    <recommendedName>
        <fullName evidence="3">Interferon-related developmental regulator N-terminal domain-containing protein</fullName>
    </recommendedName>
</protein>
<feature type="compositionally biased region" description="Acidic residues" evidence="2">
    <location>
        <begin position="311"/>
        <end position="326"/>
    </location>
</feature>
<dbReference type="OrthoDB" id="18978at2759"/>
<proteinExistence type="inferred from homology"/>
<evidence type="ECO:0000256" key="2">
    <source>
        <dbReference type="SAM" id="MobiDB-lite"/>
    </source>
</evidence>
<keyword evidence="5" id="KW-1185">Reference proteome</keyword>
<organism evidence="4 5">
    <name type="scientific">Cryomyces minteri</name>
    <dbReference type="NCBI Taxonomy" id="331657"/>
    <lineage>
        <taxon>Eukaryota</taxon>
        <taxon>Fungi</taxon>
        <taxon>Dikarya</taxon>
        <taxon>Ascomycota</taxon>
        <taxon>Pezizomycotina</taxon>
        <taxon>Dothideomycetes</taxon>
        <taxon>Dothideomycetes incertae sedis</taxon>
        <taxon>Cryomyces</taxon>
    </lineage>
</organism>
<evidence type="ECO:0000259" key="3">
    <source>
        <dbReference type="Pfam" id="PF05004"/>
    </source>
</evidence>